<dbReference type="InterPro" id="IPR015915">
    <property type="entry name" value="Kelch-typ_b-propeller"/>
</dbReference>
<dbReference type="Gene3D" id="1.25.40.420">
    <property type="match status" value="1"/>
</dbReference>
<dbReference type="PANTHER" id="PTHR24412">
    <property type="entry name" value="KELCH PROTEIN"/>
    <property type="match status" value="1"/>
</dbReference>
<dbReference type="InterPro" id="IPR006652">
    <property type="entry name" value="Kelch_1"/>
</dbReference>
<dbReference type="SUPFAM" id="SSF117281">
    <property type="entry name" value="Kelch motif"/>
    <property type="match status" value="1"/>
</dbReference>
<name>A0A1V9X973_9ACAR</name>
<evidence type="ECO:0000256" key="1">
    <source>
        <dbReference type="ARBA" id="ARBA00022441"/>
    </source>
</evidence>
<keyword evidence="2" id="KW-0677">Repeat</keyword>
<evidence type="ECO:0000313" key="4">
    <source>
        <dbReference type="EMBL" id="OQR69953.1"/>
    </source>
</evidence>
<dbReference type="Proteomes" id="UP000192247">
    <property type="component" value="Unassembled WGS sequence"/>
</dbReference>
<dbReference type="AlphaFoldDB" id="A0A1V9X973"/>
<evidence type="ECO:0000256" key="2">
    <source>
        <dbReference type="ARBA" id="ARBA00022737"/>
    </source>
</evidence>
<dbReference type="Gene3D" id="2.120.10.80">
    <property type="entry name" value="Kelch-type beta propeller"/>
    <property type="match status" value="1"/>
</dbReference>
<dbReference type="PANTHER" id="PTHR24412:SF172">
    <property type="entry name" value="KELCH-LIKE PROTEIN 10"/>
    <property type="match status" value="1"/>
</dbReference>
<sequence length="646" mass="72171">MTLEQSRVMIVTTSPIEAKLPLIITELSEAEWPGKEVEDALLYDSHLLLKKPSSTGEEGQHRLPVWIPALRDCSAIQQDLTDRQMLGLNQKDIEMELPDGLSIDAVRTLCKYLHGALSMGNPPFTVTQENATQLHDAALFFGCREAVDTCVSFWHGCLDEYNCLDMLLEIGLRRGISPIRVRAIYILSTHFSSIVARSLTRLLQLPSSIFLEVVRNDLLDAPQEITVFETVLTWANHQKNERYRHLAEILQKVRFMYCGESYLRTKVLPQLISLSSLSECADLTKVVTSIQQNMHYVERQPTTFMDLDVYMLRPRVSRETLFAIGGWSGGQASALVEAYDNRAHRWYPLSQDNDVQPRAYHGLVAIGPRLYMIGGFDGTNCFNDVRCYDSGSHRWSERAPMHRERCYVSTAVLDGNVIYALGGYDGTSRTNTAEKYDIEGNTWTMIAPMNAVRSDACAATVGSKIFIVGGFTGDGVLPSVEFYEPKTNVWTLVRSMSSPRSGVRCVSHDGQLVVLGGYNGRERLCSVEKYDERRDRWERLGDMPTVRSNFGAASFEGRIFAIGGFNGQSTISQVDVYDPITARWTTLQGMTVTRSALGACICESADPEYYSMLSRHSSATAAAFNAQMALDRLALPRAPVPERGSP</sequence>
<dbReference type="Pfam" id="PF01344">
    <property type="entry name" value="Kelch_1"/>
    <property type="match status" value="2"/>
</dbReference>
<comment type="caution">
    <text evidence="4">The sequence shown here is derived from an EMBL/GenBank/DDBJ whole genome shotgun (WGS) entry which is preliminary data.</text>
</comment>
<dbReference type="InterPro" id="IPR011705">
    <property type="entry name" value="BACK"/>
</dbReference>
<dbReference type="SMART" id="SM00875">
    <property type="entry name" value="BACK"/>
    <property type="match status" value="1"/>
</dbReference>
<keyword evidence="1" id="KW-0880">Kelch repeat</keyword>
<dbReference type="STRING" id="418985.A0A1V9X973"/>
<feature type="domain" description="BACK" evidence="3">
    <location>
        <begin position="163"/>
        <end position="268"/>
    </location>
</feature>
<dbReference type="Pfam" id="PF07707">
    <property type="entry name" value="BACK"/>
    <property type="match status" value="1"/>
</dbReference>
<evidence type="ECO:0000259" key="3">
    <source>
        <dbReference type="SMART" id="SM00875"/>
    </source>
</evidence>
<gene>
    <name evidence="4" type="ORF">BIW11_11950</name>
</gene>
<reference evidence="4 5" key="1">
    <citation type="journal article" date="2017" name="Gigascience">
        <title>Draft genome of the honey bee ectoparasitic mite, Tropilaelaps mercedesae, is shaped by the parasitic life history.</title>
        <authorList>
            <person name="Dong X."/>
            <person name="Armstrong S.D."/>
            <person name="Xia D."/>
            <person name="Makepeace B.L."/>
            <person name="Darby A.C."/>
            <person name="Kadowaki T."/>
        </authorList>
    </citation>
    <scope>NUCLEOTIDE SEQUENCE [LARGE SCALE GENOMIC DNA]</scope>
    <source>
        <strain evidence="4">Wuxi-XJTLU</strain>
    </source>
</reference>
<organism evidence="4 5">
    <name type="scientific">Tropilaelaps mercedesae</name>
    <dbReference type="NCBI Taxonomy" id="418985"/>
    <lineage>
        <taxon>Eukaryota</taxon>
        <taxon>Metazoa</taxon>
        <taxon>Ecdysozoa</taxon>
        <taxon>Arthropoda</taxon>
        <taxon>Chelicerata</taxon>
        <taxon>Arachnida</taxon>
        <taxon>Acari</taxon>
        <taxon>Parasitiformes</taxon>
        <taxon>Mesostigmata</taxon>
        <taxon>Gamasina</taxon>
        <taxon>Dermanyssoidea</taxon>
        <taxon>Laelapidae</taxon>
        <taxon>Tropilaelaps</taxon>
    </lineage>
</organism>
<dbReference type="Pfam" id="PF24681">
    <property type="entry name" value="Kelch_KLHDC2_KLHL20_DRC7"/>
    <property type="match status" value="1"/>
</dbReference>
<dbReference type="SMART" id="SM00612">
    <property type="entry name" value="Kelch"/>
    <property type="match status" value="6"/>
</dbReference>
<proteinExistence type="predicted"/>
<protein>
    <submittedName>
        <fullName evidence="4">Kelch protein 10-like</fullName>
    </submittedName>
</protein>
<evidence type="ECO:0000313" key="5">
    <source>
        <dbReference type="Proteomes" id="UP000192247"/>
    </source>
</evidence>
<keyword evidence="5" id="KW-1185">Reference proteome</keyword>
<accession>A0A1V9X973</accession>
<dbReference type="OrthoDB" id="191037at2759"/>
<dbReference type="InParanoid" id="A0A1V9X973"/>
<dbReference type="EMBL" id="MNPL01019263">
    <property type="protein sequence ID" value="OQR69953.1"/>
    <property type="molecule type" value="Genomic_DNA"/>
</dbReference>